<dbReference type="EMBL" id="LAZR01002073">
    <property type="protein sequence ID" value="KKN34965.1"/>
    <property type="molecule type" value="Genomic_DNA"/>
</dbReference>
<dbReference type="Gene3D" id="3.40.50.300">
    <property type="entry name" value="P-loop containing nucleotide triphosphate hydrolases"/>
    <property type="match status" value="1"/>
</dbReference>
<dbReference type="CDD" id="cd03255">
    <property type="entry name" value="ABC_MJ0796_LolCDE_FtsE"/>
    <property type="match status" value="1"/>
</dbReference>
<reference evidence="5" key="1">
    <citation type="journal article" date="2015" name="Nature">
        <title>Complex archaea that bridge the gap between prokaryotes and eukaryotes.</title>
        <authorList>
            <person name="Spang A."/>
            <person name="Saw J.H."/>
            <person name="Jorgensen S.L."/>
            <person name="Zaremba-Niedzwiedzka K."/>
            <person name="Martijn J."/>
            <person name="Lind A.E."/>
            <person name="van Eijk R."/>
            <person name="Schleper C."/>
            <person name="Guy L."/>
            <person name="Ettema T.J."/>
        </authorList>
    </citation>
    <scope>NUCLEOTIDE SEQUENCE</scope>
</reference>
<dbReference type="Pfam" id="PF00005">
    <property type="entry name" value="ABC_tran"/>
    <property type="match status" value="1"/>
</dbReference>
<sequence length="230" mass="25265">MLLELKNISKKYEIPSGEGHTTVLRDISLQIIQGESVAIVGPSGSGKSTLLNIIGALDKPTSGVVIFAGKNLADLDDAELSQIRNQEIGFVFQLHHLLPQCTVFENVLIPTIPPGLEKEDEDVQERATNLLGRVGLEKHKDYFPAQLSGGEMQRVAVIRALINRPKLILADEPTGSLDRESSENLGQLLVKVNKEEGTTLITVTHSIEIARLMDKVYRLQDGILENDLIE</sequence>
<dbReference type="PANTHER" id="PTHR24220">
    <property type="entry name" value="IMPORT ATP-BINDING PROTEIN"/>
    <property type="match status" value="1"/>
</dbReference>
<dbReference type="GO" id="GO:0005886">
    <property type="term" value="C:plasma membrane"/>
    <property type="evidence" value="ECO:0007669"/>
    <property type="project" value="TreeGrafter"/>
</dbReference>
<keyword evidence="3" id="KW-0067">ATP-binding</keyword>
<dbReference type="GO" id="GO:0098796">
    <property type="term" value="C:membrane protein complex"/>
    <property type="evidence" value="ECO:0007669"/>
    <property type="project" value="UniProtKB-ARBA"/>
</dbReference>
<dbReference type="FunFam" id="3.40.50.300:FF:000032">
    <property type="entry name" value="Export ABC transporter ATP-binding protein"/>
    <property type="match status" value="1"/>
</dbReference>
<dbReference type="InterPro" id="IPR017911">
    <property type="entry name" value="MacB-like_ATP-bd"/>
</dbReference>
<dbReference type="InterPro" id="IPR015854">
    <property type="entry name" value="ABC_transpr_LolD-like"/>
</dbReference>
<dbReference type="GO" id="GO:0005524">
    <property type="term" value="F:ATP binding"/>
    <property type="evidence" value="ECO:0007669"/>
    <property type="project" value="UniProtKB-KW"/>
</dbReference>
<evidence type="ECO:0000256" key="1">
    <source>
        <dbReference type="ARBA" id="ARBA00022448"/>
    </source>
</evidence>
<dbReference type="GO" id="GO:0016887">
    <property type="term" value="F:ATP hydrolysis activity"/>
    <property type="evidence" value="ECO:0007669"/>
    <property type="project" value="InterPro"/>
</dbReference>
<keyword evidence="2" id="KW-0547">Nucleotide-binding</keyword>
<dbReference type="InterPro" id="IPR027417">
    <property type="entry name" value="P-loop_NTPase"/>
</dbReference>
<dbReference type="PANTHER" id="PTHR24220:SF86">
    <property type="entry name" value="ABC TRANSPORTER ABCH.1"/>
    <property type="match status" value="1"/>
</dbReference>
<evidence type="ECO:0000259" key="4">
    <source>
        <dbReference type="PROSITE" id="PS50893"/>
    </source>
</evidence>
<proteinExistence type="predicted"/>
<dbReference type="AlphaFoldDB" id="A0A0F9PTD8"/>
<dbReference type="SMART" id="SM00382">
    <property type="entry name" value="AAA"/>
    <property type="match status" value="1"/>
</dbReference>
<evidence type="ECO:0000256" key="2">
    <source>
        <dbReference type="ARBA" id="ARBA00022741"/>
    </source>
</evidence>
<protein>
    <recommendedName>
        <fullName evidence="4">ABC transporter domain-containing protein</fullName>
    </recommendedName>
</protein>
<gene>
    <name evidence="5" type="ORF">LCGC14_0788360</name>
</gene>
<dbReference type="InterPro" id="IPR003593">
    <property type="entry name" value="AAA+_ATPase"/>
</dbReference>
<dbReference type="PROSITE" id="PS00211">
    <property type="entry name" value="ABC_TRANSPORTER_1"/>
    <property type="match status" value="1"/>
</dbReference>
<evidence type="ECO:0000256" key="3">
    <source>
        <dbReference type="ARBA" id="ARBA00022840"/>
    </source>
</evidence>
<organism evidence="5">
    <name type="scientific">marine sediment metagenome</name>
    <dbReference type="NCBI Taxonomy" id="412755"/>
    <lineage>
        <taxon>unclassified sequences</taxon>
        <taxon>metagenomes</taxon>
        <taxon>ecological metagenomes</taxon>
    </lineage>
</organism>
<evidence type="ECO:0000313" key="5">
    <source>
        <dbReference type="EMBL" id="KKN34965.1"/>
    </source>
</evidence>
<dbReference type="InterPro" id="IPR003439">
    <property type="entry name" value="ABC_transporter-like_ATP-bd"/>
</dbReference>
<keyword evidence="1" id="KW-0813">Transport</keyword>
<dbReference type="InterPro" id="IPR017871">
    <property type="entry name" value="ABC_transporter-like_CS"/>
</dbReference>
<dbReference type="GO" id="GO:0022857">
    <property type="term" value="F:transmembrane transporter activity"/>
    <property type="evidence" value="ECO:0007669"/>
    <property type="project" value="TreeGrafter"/>
</dbReference>
<dbReference type="SUPFAM" id="SSF52540">
    <property type="entry name" value="P-loop containing nucleoside triphosphate hydrolases"/>
    <property type="match status" value="1"/>
</dbReference>
<feature type="domain" description="ABC transporter" evidence="4">
    <location>
        <begin position="3"/>
        <end position="229"/>
    </location>
</feature>
<accession>A0A0F9PTD8</accession>
<comment type="caution">
    <text evidence="5">The sequence shown here is derived from an EMBL/GenBank/DDBJ whole genome shotgun (WGS) entry which is preliminary data.</text>
</comment>
<dbReference type="PROSITE" id="PS50893">
    <property type="entry name" value="ABC_TRANSPORTER_2"/>
    <property type="match status" value="1"/>
</dbReference>
<name>A0A0F9PTD8_9ZZZZ</name>